<dbReference type="AlphaFoldDB" id="A0A0A0D735"/>
<dbReference type="OrthoDB" id="7355543at2"/>
<comment type="caution">
    <text evidence="1">The sequence shown here is derived from an EMBL/GenBank/DDBJ whole genome shotgun (WGS) entry which is preliminary data.</text>
</comment>
<accession>A0A0A0D735</accession>
<gene>
    <name evidence="1" type="ORF">P409_14490</name>
</gene>
<organism evidence="1 2">
    <name type="scientific">Inquilinus limosus MP06</name>
    <dbReference type="NCBI Taxonomy" id="1398085"/>
    <lineage>
        <taxon>Bacteria</taxon>
        <taxon>Pseudomonadati</taxon>
        <taxon>Pseudomonadota</taxon>
        <taxon>Alphaproteobacteria</taxon>
        <taxon>Rhodospirillales</taxon>
        <taxon>Rhodospirillaceae</taxon>
        <taxon>Inquilinus</taxon>
    </lineage>
</organism>
<sequence length="97" mass="11190">MAGGQPRAPRSEIAEWAARYLERLDQPFDDWEADFFRRGCSFLSRRLATGAASSWRSMTLPPERRDEVYSGPLAARPLTVEETARFRDMLQRIVREG</sequence>
<protein>
    <submittedName>
        <fullName evidence="1">Uncharacterized protein</fullName>
    </submittedName>
</protein>
<dbReference type="EMBL" id="JANX01000159">
    <property type="protein sequence ID" value="KGM33678.1"/>
    <property type="molecule type" value="Genomic_DNA"/>
</dbReference>
<dbReference type="Proteomes" id="UP000029995">
    <property type="component" value="Unassembled WGS sequence"/>
</dbReference>
<reference evidence="1 2" key="1">
    <citation type="submission" date="2014-01" db="EMBL/GenBank/DDBJ databases">
        <title>Genome sequence determination for a cystic fibrosis isolate, Inquilinus limosus.</title>
        <authorList>
            <person name="Pino M."/>
            <person name="Di Conza J."/>
            <person name="Gutkind G."/>
        </authorList>
    </citation>
    <scope>NUCLEOTIDE SEQUENCE [LARGE SCALE GENOMIC DNA]</scope>
    <source>
        <strain evidence="1 2">MP06</strain>
    </source>
</reference>
<dbReference type="RefSeq" id="WP_034837909.1">
    <property type="nucleotide sequence ID" value="NZ_JANX01000159.1"/>
</dbReference>
<proteinExistence type="predicted"/>
<evidence type="ECO:0000313" key="2">
    <source>
        <dbReference type="Proteomes" id="UP000029995"/>
    </source>
</evidence>
<name>A0A0A0D735_9PROT</name>
<evidence type="ECO:0000313" key="1">
    <source>
        <dbReference type="EMBL" id="KGM33678.1"/>
    </source>
</evidence>